<name>A0AAV5ILV0_9ROSI</name>
<sequence>MVTSTYWQISGRLTVTSTHKLEDCIVSLTPRSLREISLVEEKS</sequence>
<evidence type="ECO:0000313" key="2">
    <source>
        <dbReference type="Proteomes" id="UP001054252"/>
    </source>
</evidence>
<comment type="caution">
    <text evidence="1">The sequence shown here is derived from an EMBL/GenBank/DDBJ whole genome shotgun (WGS) entry which is preliminary data.</text>
</comment>
<dbReference type="EMBL" id="BPVZ01000014">
    <property type="protein sequence ID" value="GKU99337.1"/>
    <property type="molecule type" value="Genomic_DNA"/>
</dbReference>
<organism evidence="1 2">
    <name type="scientific">Rubroshorea leprosula</name>
    <dbReference type="NCBI Taxonomy" id="152421"/>
    <lineage>
        <taxon>Eukaryota</taxon>
        <taxon>Viridiplantae</taxon>
        <taxon>Streptophyta</taxon>
        <taxon>Embryophyta</taxon>
        <taxon>Tracheophyta</taxon>
        <taxon>Spermatophyta</taxon>
        <taxon>Magnoliopsida</taxon>
        <taxon>eudicotyledons</taxon>
        <taxon>Gunneridae</taxon>
        <taxon>Pentapetalae</taxon>
        <taxon>rosids</taxon>
        <taxon>malvids</taxon>
        <taxon>Malvales</taxon>
        <taxon>Dipterocarpaceae</taxon>
        <taxon>Rubroshorea</taxon>
    </lineage>
</organism>
<dbReference type="Proteomes" id="UP001054252">
    <property type="component" value="Unassembled WGS sequence"/>
</dbReference>
<gene>
    <name evidence="1" type="ORF">SLEP1_g12203</name>
</gene>
<evidence type="ECO:0000313" key="1">
    <source>
        <dbReference type="EMBL" id="GKU99337.1"/>
    </source>
</evidence>
<keyword evidence="2" id="KW-1185">Reference proteome</keyword>
<proteinExistence type="predicted"/>
<reference evidence="1 2" key="1">
    <citation type="journal article" date="2021" name="Commun. Biol.">
        <title>The genome of Shorea leprosula (Dipterocarpaceae) highlights the ecological relevance of drought in aseasonal tropical rainforests.</title>
        <authorList>
            <person name="Ng K.K.S."/>
            <person name="Kobayashi M.J."/>
            <person name="Fawcett J.A."/>
            <person name="Hatakeyama M."/>
            <person name="Paape T."/>
            <person name="Ng C.H."/>
            <person name="Ang C.C."/>
            <person name="Tnah L.H."/>
            <person name="Lee C.T."/>
            <person name="Nishiyama T."/>
            <person name="Sese J."/>
            <person name="O'Brien M.J."/>
            <person name="Copetti D."/>
            <person name="Mohd Noor M.I."/>
            <person name="Ong R.C."/>
            <person name="Putra M."/>
            <person name="Sireger I.Z."/>
            <person name="Indrioko S."/>
            <person name="Kosugi Y."/>
            <person name="Izuno A."/>
            <person name="Isagi Y."/>
            <person name="Lee S.L."/>
            <person name="Shimizu K.K."/>
        </authorList>
    </citation>
    <scope>NUCLEOTIDE SEQUENCE [LARGE SCALE GENOMIC DNA]</scope>
    <source>
        <strain evidence="1">214</strain>
    </source>
</reference>
<accession>A0AAV5ILV0</accession>
<dbReference type="AlphaFoldDB" id="A0AAV5ILV0"/>
<protein>
    <submittedName>
        <fullName evidence="1">Uncharacterized protein</fullName>
    </submittedName>
</protein>